<comment type="similarity">
    <text evidence="1 5">Belongs to the FlgD family.</text>
</comment>
<evidence type="ECO:0000313" key="9">
    <source>
        <dbReference type="Proteomes" id="UP000410984"/>
    </source>
</evidence>
<evidence type="ECO:0000259" key="6">
    <source>
        <dbReference type="Pfam" id="PF13860"/>
    </source>
</evidence>
<gene>
    <name evidence="8" type="primary">flgD_1</name>
    <name evidence="8" type="ORF">MET9862_03990</name>
</gene>
<dbReference type="Pfam" id="PF13860">
    <property type="entry name" value="FlgD_ig"/>
    <property type="match status" value="1"/>
</dbReference>
<dbReference type="GO" id="GO:0044781">
    <property type="term" value="P:bacterial-type flagellum organization"/>
    <property type="evidence" value="ECO:0007669"/>
    <property type="project" value="UniProtKB-UniRule"/>
</dbReference>
<dbReference type="Gene3D" id="2.60.40.4070">
    <property type="match status" value="1"/>
</dbReference>
<evidence type="ECO:0000259" key="7">
    <source>
        <dbReference type="Pfam" id="PF13861"/>
    </source>
</evidence>
<comment type="function">
    <text evidence="4 5">Required for flagellar hook formation. May act as a scaffolding protein.</text>
</comment>
<dbReference type="Proteomes" id="UP000410984">
    <property type="component" value="Unassembled WGS sequence"/>
</dbReference>
<evidence type="ECO:0000256" key="3">
    <source>
        <dbReference type="ARBA" id="ARBA00022795"/>
    </source>
</evidence>
<dbReference type="AlphaFoldDB" id="A0A509EJ33"/>
<dbReference type="RefSeq" id="WP_078947417.1">
    <property type="nucleotide sequence ID" value="NZ_CABFPH010000069.1"/>
</dbReference>
<dbReference type="Pfam" id="PF13861">
    <property type="entry name" value="FLgD_tudor"/>
    <property type="match status" value="1"/>
</dbReference>
<feature type="domain" description="FlgD/Vpr Ig-like" evidence="6">
    <location>
        <begin position="113"/>
        <end position="184"/>
    </location>
</feature>
<protein>
    <recommendedName>
        <fullName evidence="2 5">Basal-body rod modification protein FlgD</fullName>
    </recommendedName>
</protein>
<keyword evidence="9" id="KW-1185">Reference proteome</keyword>
<evidence type="ECO:0000256" key="1">
    <source>
        <dbReference type="ARBA" id="ARBA00010577"/>
    </source>
</evidence>
<evidence type="ECO:0000256" key="4">
    <source>
        <dbReference type="ARBA" id="ARBA00024746"/>
    </source>
</evidence>
<evidence type="ECO:0000256" key="5">
    <source>
        <dbReference type="RuleBase" id="RU362076"/>
    </source>
</evidence>
<evidence type="ECO:0000313" key="8">
    <source>
        <dbReference type="EMBL" id="VUD73375.1"/>
    </source>
</evidence>
<evidence type="ECO:0000256" key="2">
    <source>
        <dbReference type="ARBA" id="ARBA00016013"/>
    </source>
</evidence>
<organism evidence="8 9">
    <name type="scientific">Methylobacterium symbioticum</name>
    <dbReference type="NCBI Taxonomy" id="2584084"/>
    <lineage>
        <taxon>Bacteria</taxon>
        <taxon>Pseudomonadati</taxon>
        <taxon>Pseudomonadota</taxon>
        <taxon>Alphaproteobacteria</taxon>
        <taxon>Hyphomicrobiales</taxon>
        <taxon>Methylobacteriaceae</taxon>
        <taxon>Methylobacterium</taxon>
    </lineage>
</organism>
<reference evidence="8 9" key="1">
    <citation type="submission" date="2019-06" db="EMBL/GenBank/DDBJ databases">
        <authorList>
            <person name="Rodrigo-Torres L."/>
            <person name="Arahal R. D."/>
            <person name="Lucena T."/>
        </authorList>
    </citation>
    <scope>NUCLEOTIDE SEQUENCE [LARGE SCALE GENOMIC DNA]</scope>
    <source>
        <strain evidence="8 9">SB0023/3</strain>
    </source>
</reference>
<sequence>MNVPLKISPSDKPSNTAIASNTAASSTTGNQQIAGNFTQFLTLLTTQLKNQNPLSPMDTNQFTQQLVQFAQVEQQLKSNDRLDSIASSARNSEAASLSSYIGKSITTDGITSELGSSGATWSLSAPRATSKATITISDSKNTVVGIQTQPLSAGTQSFSWDGRTSSGLKAPAGLYTIKVDAVDASGQKVIVDTAVSGKVDGIDLAGSAPALMVGKNRVTTSAIKQVSGL</sequence>
<proteinExistence type="inferred from homology"/>
<dbReference type="Gene3D" id="2.30.30.910">
    <property type="match status" value="1"/>
</dbReference>
<dbReference type="InterPro" id="IPR005648">
    <property type="entry name" value="FlgD"/>
</dbReference>
<dbReference type="InterPro" id="IPR025965">
    <property type="entry name" value="FlgD/Vpr_Ig-like"/>
</dbReference>
<feature type="domain" description="FlgD Tudor-like" evidence="7">
    <location>
        <begin position="93"/>
        <end position="224"/>
    </location>
</feature>
<accession>A0A509EJ33</accession>
<dbReference type="OrthoDB" id="9785233at2"/>
<keyword evidence="3 5" id="KW-1005">Bacterial flagellum biogenesis</keyword>
<dbReference type="Pfam" id="PF03963">
    <property type="entry name" value="FlgD"/>
    <property type="match status" value="1"/>
</dbReference>
<name>A0A509EJ33_9HYPH</name>
<dbReference type="EMBL" id="CABFPH010000069">
    <property type="protein sequence ID" value="VUD73375.1"/>
    <property type="molecule type" value="Genomic_DNA"/>
</dbReference>
<dbReference type="InterPro" id="IPR025963">
    <property type="entry name" value="FLgD_Tudor"/>
</dbReference>